<dbReference type="GO" id="GO:0016616">
    <property type="term" value="F:oxidoreductase activity, acting on the CH-OH group of donors, NAD or NADP as acceptor"/>
    <property type="evidence" value="ECO:0007669"/>
    <property type="project" value="InterPro"/>
</dbReference>
<dbReference type="Pfam" id="PF03720">
    <property type="entry name" value="UDPG_MGDP_dh_C"/>
    <property type="match status" value="1"/>
</dbReference>
<dbReference type="SUPFAM" id="SSF51735">
    <property type="entry name" value="NAD(P)-binding Rossmann-fold domains"/>
    <property type="match status" value="1"/>
</dbReference>
<dbReference type="InterPro" id="IPR001732">
    <property type="entry name" value="UDP-Glc/GDP-Man_DH_N"/>
</dbReference>
<evidence type="ECO:0000259" key="5">
    <source>
        <dbReference type="SMART" id="SM00984"/>
    </source>
</evidence>
<accession>A0A1H7BVY9</accession>
<evidence type="ECO:0000256" key="3">
    <source>
        <dbReference type="ARBA" id="ARBA00023027"/>
    </source>
</evidence>
<dbReference type="InterPro" id="IPR014026">
    <property type="entry name" value="UDP-Glc/GDP-Man_DH_dimer"/>
</dbReference>
<dbReference type="InterPro" id="IPR008927">
    <property type="entry name" value="6-PGluconate_DH-like_C_sf"/>
</dbReference>
<dbReference type="GO" id="GO:0016628">
    <property type="term" value="F:oxidoreductase activity, acting on the CH-CH group of donors, NAD or NADP as acceptor"/>
    <property type="evidence" value="ECO:0007669"/>
    <property type="project" value="InterPro"/>
</dbReference>
<dbReference type="NCBIfam" id="TIGR03026">
    <property type="entry name" value="NDP-sugDHase"/>
    <property type="match status" value="1"/>
</dbReference>
<dbReference type="InterPro" id="IPR028359">
    <property type="entry name" value="UDP_ManNAc/GlcNAc_DH"/>
</dbReference>
<proteinExistence type="inferred from homology"/>
<dbReference type="Proteomes" id="UP000198707">
    <property type="component" value="Unassembled WGS sequence"/>
</dbReference>
<dbReference type="SUPFAM" id="SSF48179">
    <property type="entry name" value="6-phosphogluconate dehydrogenase C-terminal domain-like"/>
    <property type="match status" value="1"/>
</dbReference>
<dbReference type="GO" id="GO:0000271">
    <property type="term" value="P:polysaccharide biosynthetic process"/>
    <property type="evidence" value="ECO:0007669"/>
    <property type="project" value="InterPro"/>
</dbReference>
<keyword evidence="3" id="KW-0520">NAD</keyword>
<dbReference type="STRING" id="1144548.SAMN05443287_10872"/>
<protein>
    <submittedName>
        <fullName evidence="6">UDP-N-acetyl-D-mannosaminuronic acid dehydrogenase</fullName>
    </submittedName>
</protein>
<keyword evidence="7" id="KW-1185">Reference proteome</keyword>
<dbReference type="InterPro" id="IPR036220">
    <property type="entry name" value="UDP-Glc/GDP-Man_DH_C_sf"/>
</dbReference>
<evidence type="ECO:0000256" key="2">
    <source>
        <dbReference type="ARBA" id="ARBA00023002"/>
    </source>
</evidence>
<dbReference type="InterPro" id="IPR036291">
    <property type="entry name" value="NAD(P)-bd_dom_sf"/>
</dbReference>
<name>A0A1H7BVY9_9ACTN</name>
<evidence type="ECO:0000256" key="4">
    <source>
        <dbReference type="PIRNR" id="PIRNR000124"/>
    </source>
</evidence>
<keyword evidence="2" id="KW-0560">Oxidoreductase</keyword>
<dbReference type="RefSeq" id="WP_175510394.1">
    <property type="nucleotide sequence ID" value="NZ_BOPI01000004.1"/>
</dbReference>
<dbReference type="SMART" id="SM00984">
    <property type="entry name" value="UDPG_MGDP_dh_C"/>
    <property type="match status" value="1"/>
</dbReference>
<dbReference type="EMBL" id="FNYV01000008">
    <property type="protein sequence ID" value="SEJ81823.1"/>
    <property type="molecule type" value="Genomic_DNA"/>
</dbReference>
<dbReference type="InterPro" id="IPR014027">
    <property type="entry name" value="UDP-Glc/GDP-Man_DH_C"/>
</dbReference>
<comment type="similarity">
    <text evidence="1 4">Belongs to the UDP-glucose/GDP-mannose dehydrogenase family.</text>
</comment>
<reference evidence="7" key="1">
    <citation type="submission" date="2016-10" db="EMBL/GenBank/DDBJ databases">
        <authorList>
            <person name="Varghese N."/>
            <person name="Submissions S."/>
        </authorList>
    </citation>
    <scope>NUCLEOTIDE SEQUENCE [LARGE SCALE GENOMIC DNA]</scope>
    <source>
        <strain evidence="7">CGMCC 4.7038</strain>
    </source>
</reference>
<evidence type="ECO:0000313" key="6">
    <source>
        <dbReference type="EMBL" id="SEJ81823.1"/>
    </source>
</evidence>
<dbReference type="InterPro" id="IPR017476">
    <property type="entry name" value="UDP-Glc/GDP-Man"/>
</dbReference>
<dbReference type="AlphaFoldDB" id="A0A1H7BVY9"/>
<dbReference type="Gene3D" id="3.40.50.720">
    <property type="entry name" value="NAD(P)-binding Rossmann-like Domain"/>
    <property type="match status" value="2"/>
</dbReference>
<dbReference type="Pfam" id="PF03721">
    <property type="entry name" value="UDPG_MGDP_dh_N"/>
    <property type="match status" value="1"/>
</dbReference>
<dbReference type="PANTHER" id="PTHR43491">
    <property type="entry name" value="UDP-N-ACETYL-D-MANNOSAMINE DEHYDROGENASE"/>
    <property type="match status" value="1"/>
</dbReference>
<dbReference type="PIRSF" id="PIRSF000124">
    <property type="entry name" value="UDPglc_GDPman_dh"/>
    <property type="match status" value="1"/>
</dbReference>
<dbReference type="GO" id="GO:0051287">
    <property type="term" value="F:NAD binding"/>
    <property type="evidence" value="ECO:0007669"/>
    <property type="project" value="InterPro"/>
</dbReference>
<gene>
    <name evidence="6" type="ORF">SAMN05443287_10872</name>
</gene>
<dbReference type="Pfam" id="PF00984">
    <property type="entry name" value="UDPG_MGDP_dh"/>
    <property type="match status" value="1"/>
</dbReference>
<dbReference type="PIRSF" id="PIRSF500136">
    <property type="entry name" value="UDP_ManNAc_DH"/>
    <property type="match status" value="1"/>
</dbReference>
<feature type="domain" description="UDP-glucose/GDP-mannose dehydrogenase C-terminal" evidence="5">
    <location>
        <begin position="325"/>
        <end position="425"/>
    </location>
</feature>
<organism evidence="6 7">
    <name type="scientific">Micromonospora phaseoli</name>
    <dbReference type="NCBI Taxonomy" id="1144548"/>
    <lineage>
        <taxon>Bacteria</taxon>
        <taxon>Bacillati</taxon>
        <taxon>Actinomycetota</taxon>
        <taxon>Actinomycetes</taxon>
        <taxon>Micromonosporales</taxon>
        <taxon>Micromonosporaceae</taxon>
        <taxon>Micromonospora</taxon>
    </lineage>
</organism>
<dbReference type="PANTHER" id="PTHR43491:SF2">
    <property type="entry name" value="UDP-N-ACETYL-D-MANNOSAMINE DEHYDROGENASE"/>
    <property type="match status" value="1"/>
</dbReference>
<evidence type="ECO:0000256" key="1">
    <source>
        <dbReference type="ARBA" id="ARBA00006601"/>
    </source>
</evidence>
<evidence type="ECO:0000313" key="7">
    <source>
        <dbReference type="Proteomes" id="UP000198707"/>
    </source>
</evidence>
<dbReference type="SUPFAM" id="SSF52413">
    <property type="entry name" value="UDP-glucose/GDP-mannose dehydrogenase C-terminal domain"/>
    <property type="match status" value="1"/>
</dbReference>
<sequence>MTEPPVVAVVGMGYVGSCVAATLAGRGLSVVGVDTDAALVDQLNRGTTPLKEPGLTDLIAAEVDSGRLRATTAERACASADVVLLTVATPVRQDGSLADEHLRAAATALCANLRSGQLVILKSTVPPGTTRDVVRPLLEASGLRAGTDFALAYAPERLAEGTALHDLRTLPVVVGGFDPYSTRLAADFLHSSLGTPTLPQQSLEAAEIVKLADNWWIDLNIALANELAMFCDLYGVDVLDVITAANAIPKGDGHVNILRPSVGVGGSCLTKDPWMVWQSARRHGLEITTAPAGREVNQRMPGYTARLILDDLAARGVPPAEATVAVLGLAFKNDTGDLRATPTEPVVAALRATGVRVRVHDPLVDPVRAHQTFGLPVTATVEEAVRGAHCVALLAMHREFRALDFARLPVAESCLVLDGRAYLSKEKIAMLERLGYTYRGIGR</sequence>